<dbReference type="PROSITE" id="PS00518">
    <property type="entry name" value="ZF_RING_1"/>
    <property type="match status" value="1"/>
</dbReference>
<dbReference type="Gene3D" id="3.40.50.10810">
    <property type="entry name" value="Tandem AAA-ATPase domain"/>
    <property type="match status" value="1"/>
</dbReference>
<evidence type="ECO:0000256" key="8">
    <source>
        <dbReference type="ARBA" id="ARBA00022840"/>
    </source>
</evidence>
<dbReference type="InterPro" id="IPR014001">
    <property type="entry name" value="Helicase_ATP-bd"/>
</dbReference>
<dbReference type="GO" id="GO:0016787">
    <property type="term" value="F:hydrolase activity"/>
    <property type="evidence" value="ECO:0007669"/>
    <property type="project" value="UniProtKB-KW"/>
</dbReference>
<organism evidence="16">
    <name type="scientific">Vanderwaltozyma polyspora (strain ATCC 22028 / DSM 70294 / BCRC 21397 / CBS 2163 / NBRC 10782 / NRRL Y-8283 / UCD 57-17)</name>
    <name type="common">Kluyveromyces polysporus</name>
    <dbReference type="NCBI Taxonomy" id="436907"/>
    <lineage>
        <taxon>Eukaryota</taxon>
        <taxon>Fungi</taxon>
        <taxon>Dikarya</taxon>
        <taxon>Ascomycota</taxon>
        <taxon>Saccharomycotina</taxon>
        <taxon>Saccharomycetes</taxon>
        <taxon>Saccharomycetales</taxon>
        <taxon>Saccharomycetaceae</taxon>
        <taxon>Vanderwaltozyma</taxon>
    </lineage>
</organism>
<keyword evidence="4 9" id="KW-0863">Zinc-finger</keyword>
<keyword evidence="6" id="KW-0347">Helicase</keyword>
<dbReference type="OrthoDB" id="423559at2759"/>
<name>A7TPE3_VANPO</name>
<feature type="coiled-coil region" evidence="10">
    <location>
        <begin position="367"/>
        <end position="394"/>
    </location>
</feature>
<feature type="compositionally biased region" description="Basic and acidic residues" evidence="11">
    <location>
        <begin position="31"/>
        <end position="40"/>
    </location>
</feature>
<evidence type="ECO:0000313" key="16">
    <source>
        <dbReference type="Proteomes" id="UP000000267"/>
    </source>
</evidence>
<dbReference type="GO" id="GO:0005737">
    <property type="term" value="C:cytoplasm"/>
    <property type="evidence" value="ECO:0007669"/>
    <property type="project" value="TreeGrafter"/>
</dbReference>
<dbReference type="GO" id="GO:0032183">
    <property type="term" value="F:SUMO binding"/>
    <property type="evidence" value="ECO:0007669"/>
    <property type="project" value="EnsemblFungi"/>
</dbReference>
<reference evidence="15 16" key="1">
    <citation type="journal article" date="2007" name="Proc. Natl. Acad. Sci. U.S.A.">
        <title>Independent sorting-out of thousands of duplicated gene pairs in two yeast species descended from a whole-genome duplication.</title>
        <authorList>
            <person name="Scannell D.R."/>
            <person name="Frank A.C."/>
            <person name="Conant G.C."/>
            <person name="Byrne K.P."/>
            <person name="Woolfit M."/>
            <person name="Wolfe K.H."/>
        </authorList>
    </citation>
    <scope>NUCLEOTIDE SEQUENCE [LARGE SCALE GENOMIC DNA]</scope>
    <source>
        <strain evidence="16">ATCC 22028 / DSM 70294 / BCRC 21397 / CBS 2163 / NBRC 10782 / NRRL Y-8283 / UCD 57-17</strain>
    </source>
</reference>
<feature type="compositionally biased region" description="Polar residues" evidence="11">
    <location>
        <begin position="118"/>
        <end position="127"/>
    </location>
</feature>
<dbReference type="InterPro" id="IPR017907">
    <property type="entry name" value="Znf_RING_CS"/>
</dbReference>
<evidence type="ECO:0000256" key="2">
    <source>
        <dbReference type="ARBA" id="ARBA00022723"/>
    </source>
</evidence>
<dbReference type="PROSITE" id="PS51194">
    <property type="entry name" value="HELICASE_CTER"/>
    <property type="match status" value="1"/>
</dbReference>
<sequence>MELIPVIDLTSNESEEGHNNKYSVFNASINHNDDTVKGTNDDDGVMSRASTSDNSVINSVGSEEERTEGSSKFPTGMSSQEGYKSGTKRLMTLKSFMDKKEPSSPIQGMKLRFKNRDNGTTPVSSQEGPLRSADIRSSPLKNIDTNNRKRHREEEESDDYINIHNNGNDSHSVIDSTLNVNKRRHISEQNIEKEDKIMTNELQINEIPTNFNLNQSVIGKNISSDKNILDQETDASVKIINHDEIEDVTAINVTDAKEQVSPNTMRLEVGKIYEDEDENIFQKALLDMGNKIKNDVISISEPETFTIIEEKKNSSVIDLIHDNNEVDSEIEEISSSPNQISSSTKTGIDTKELSTPEEIQAKYSEMISKIKSQEKEMERNLSSLKGNNAILTKKLIKRDEELTAATKKANLLDKRIENGNGTSSKTQILLAQEAKLQVEKIQAKRNITKAKLDSVNERLADLEKKWDTFANSSNSKIQNFKLKYLYAIKNQTAKSVVNDRKKILEQLESLEKRLRNGTISEDEHRILRDSLQQKLQQTSIENKVKEENKRNQHDLSKLFDKSLASARSLLENNATRSVATKQQLYDNINRLKKYKENFEDGNFCKAYMMETCREAAETLFYNGVKMPVVNELLQDYGIVFKDLNMLKVDKRSQYFKSLSIARELVKDSDRTEDSKWQIYDYLNVLENFRLSIDKGIPPSHVLKGHIGKAIIRLKELGLKMEKLYDNLAVYGVPSTIEGMKSKYPELINFVGDSDQNSSYADFKQAFNEQLKIKNTDALYIKDWKNTENSVSGTYGIANIHAADDQQQIRDLLDTLKQDESIIEGESLTPEGMTVNLLKHQRVGLQWLINLENSKKCGGLLADDMGLGKTIQGIALMLANKSTNDDFKTNLIVAPVSVLKVWEGEFRTKLKEKLNFSVFIFGGANGVKVSEWKSLSEYDAVLVSYSTLAIEFKKHWPASLLSATGQNVPAVGDLKGLNSLKKKNEYWSPFFTSTSDFYRIILDEGQNIKNKDTQAAKACSSLISKYRWVFSGTPIQNNLDELYSLIRFLRIAPYNREERFKRDISSAFSTNKKSSTVTDSDFQKRALKKLRVLLKAIMLRRSKTDKIDGNPILELPPKFVNIHEESLEGEEKEFYSLLEQVNKKKVQKLLSKKVKGNYSSILTLLLRLRQACCHSELVVIGEKKAEALKLVNGKNYEKDWLRYFNRIKGMSISCRENVIYSMDMMTCFWCLEQLEPESTSVLTGCGHLLCDSCVEPFVEESSSDRTAREVDNRIYVPCKECGSLTDDSEITSYQLYDKVINQNFTENDLKKDYEEQVRNMKYNSNKLITIDFSKLEMSTKIKQCIAVIKEVFSKSSTEKIVIFSQFITFFSILDYFLKKELNIETFQYDGSMNAQQRSDVLSDFYKSSSTRVLLISMKAGNSGLTLTCANHVIIVDPFWNPYVEEQAQDRCYRISQTKTVQIYRLFIKNSVEDRIKELQDRKKKMVDAAMDPRKMKEVNSLGARELGFLFGLNSLE</sequence>
<dbReference type="SUPFAM" id="SSF52540">
    <property type="entry name" value="P-loop containing nucleoside triphosphate hydrolases"/>
    <property type="match status" value="2"/>
</dbReference>
<dbReference type="PANTHER" id="PTHR45626:SF16">
    <property type="entry name" value="ATP-DEPENDENT HELICASE ULS1"/>
    <property type="match status" value="1"/>
</dbReference>
<dbReference type="PROSITE" id="PS51192">
    <property type="entry name" value="HELICASE_ATP_BIND_1"/>
    <property type="match status" value="1"/>
</dbReference>
<evidence type="ECO:0000256" key="7">
    <source>
        <dbReference type="ARBA" id="ARBA00022833"/>
    </source>
</evidence>
<feature type="region of interest" description="Disordered" evidence="11">
    <location>
        <begin position="31"/>
        <end position="83"/>
    </location>
</feature>
<dbReference type="Proteomes" id="UP000000267">
    <property type="component" value="Unassembled WGS sequence"/>
</dbReference>
<dbReference type="InParanoid" id="A7TPE3"/>
<keyword evidence="3" id="KW-0547">Nucleotide-binding</keyword>
<dbReference type="SMART" id="SM00487">
    <property type="entry name" value="DEXDc"/>
    <property type="match status" value="1"/>
</dbReference>
<dbReference type="KEGG" id="vpo:Kpol_1009p17"/>
<keyword evidence="7" id="KW-0862">Zinc</keyword>
<dbReference type="GO" id="GO:0008270">
    <property type="term" value="F:zinc ion binding"/>
    <property type="evidence" value="ECO:0007669"/>
    <property type="project" value="UniProtKB-KW"/>
</dbReference>
<feature type="domain" description="Helicase C-terminal" evidence="14">
    <location>
        <begin position="1339"/>
        <end position="1500"/>
    </location>
</feature>
<dbReference type="GeneID" id="5543979"/>
<evidence type="ECO:0000256" key="10">
    <source>
        <dbReference type="SAM" id="Coils"/>
    </source>
</evidence>
<dbReference type="PROSITE" id="PS50089">
    <property type="entry name" value="ZF_RING_2"/>
    <property type="match status" value="1"/>
</dbReference>
<feature type="domain" description="Helicase ATP-binding" evidence="13">
    <location>
        <begin position="849"/>
        <end position="1051"/>
    </location>
</feature>
<evidence type="ECO:0000259" key="12">
    <source>
        <dbReference type="PROSITE" id="PS50089"/>
    </source>
</evidence>
<evidence type="ECO:0000256" key="11">
    <source>
        <dbReference type="SAM" id="MobiDB-lite"/>
    </source>
</evidence>
<gene>
    <name evidence="15" type="ORF">Kpol_1009p17</name>
</gene>
<evidence type="ECO:0000256" key="6">
    <source>
        <dbReference type="ARBA" id="ARBA00022806"/>
    </source>
</evidence>
<feature type="domain" description="RING-type" evidence="12">
    <location>
        <begin position="1226"/>
        <end position="1280"/>
    </location>
</feature>
<comment type="similarity">
    <text evidence="1">Belongs to the SNF2/RAD54 helicase family.</text>
</comment>
<keyword evidence="5" id="KW-0378">Hydrolase</keyword>
<dbReference type="Pfam" id="PF00271">
    <property type="entry name" value="Helicase_C"/>
    <property type="match status" value="1"/>
</dbReference>
<feature type="coiled-coil region" evidence="10">
    <location>
        <begin position="431"/>
        <end position="465"/>
    </location>
</feature>
<dbReference type="PhylomeDB" id="A7TPE3"/>
<proteinExistence type="inferred from homology"/>
<evidence type="ECO:0000256" key="4">
    <source>
        <dbReference type="ARBA" id="ARBA00022771"/>
    </source>
</evidence>
<dbReference type="CDD" id="cd18008">
    <property type="entry name" value="DEXDc_SHPRH-like"/>
    <property type="match status" value="1"/>
</dbReference>
<evidence type="ECO:0000256" key="5">
    <source>
        <dbReference type="ARBA" id="ARBA00022801"/>
    </source>
</evidence>
<dbReference type="InterPro" id="IPR050628">
    <property type="entry name" value="SNF2_RAD54_helicase_TF"/>
</dbReference>
<dbReference type="InterPro" id="IPR013083">
    <property type="entry name" value="Znf_RING/FYVE/PHD"/>
</dbReference>
<keyword evidence="8" id="KW-0067">ATP-binding</keyword>
<dbReference type="RefSeq" id="XP_001643729.1">
    <property type="nucleotide sequence ID" value="XM_001643679.1"/>
</dbReference>
<dbReference type="InterPro" id="IPR027417">
    <property type="entry name" value="P-loop_NTPase"/>
</dbReference>
<accession>A7TPE3</accession>
<dbReference type="InterPro" id="IPR049730">
    <property type="entry name" value="SNF2/RAD54-like_C"/>
</dbReference>
<evidence type="ECO:0000259" key="14">
    <source>
        <dbReference type="PROSITE" id="PS51194"/>
    </source>
</evidence>
<dbReference type="GO" id="GO:0000724">
    <property type="term" value="P:double-strand break repair via homologous recombination"/>
    <property type="evidence" value="ECO:0007669"/>
    <property type="project" value="TreeGrafter"/>
</dbReference>
<feature type="compositionally biased region" description="Polar residues" evidence="11">
    <location>
        <begin position="48"/>
        <end position="61"/>
    </location>
</feature>
<evidence type="ECO:0000256" key="3">
    <source>
        <dbReference type="ARBA" id="ARBA00022741"/>
    </source>
</evidence>
<evidence type="ECO:0000259" key="13">
    <source>
        <dbReference type="PROSITE" id="PS51192"/>
    </source>
</evidence>
<dbReference type="InterPro" id="IPR000330">
    <property type="entry name" value="SNF2_N"/>
</dbReference>
<evidence type="ECO:0000256" key="9">
    <source>
        <dbReference type="PROSITE-ProRule" id="PRU00175"/>
    </source>
</evidence>
<dbReference type="FunCoup" id="A7TPE3">
    <property type="interactions" value="93"/>
</dbReference>
<feature type="compositionally biased region" description="Polar residues" evidence="11">
    <location>
        <begin position="70"/>
        <end position="82"/>
    </location>
</feature>
<dbReference type="GO" id="GO:0005524">
    <property type="term" value="F:ATP binding"/>
    <property type="evidence" value="ECO:0007669"/>
    <property type="project" value="UniProtKB-KW"/>
</dbReference>
<dbReference type="SMART" id="SM00184">
    <property type="entry name" value="RING"/>
    <property type="match status" value="1"/>
</dbReference>
<protein>
    <submittedName>
        <fullName evidence="15">Uncharacterized protein</fullName>
    </submittedName>
</protein>
<dbReference type="GO" id="GO:0000776">
    <property type="term" value="C:kinetochore"/>
    <property type="evidence" value="ECO:0007669"/>
    <property type="project" value="EnsemblFungi"/>
</dbReference>
<dbReference type="eggNOG" id="KOG1001">
    <property type="taxonomic scope" value="Eukaryota"/>
</dbReference>
<dbReference type="SUPFAM" id="SSF57850">
    <property type="entry name" value="RING/U-box"/>
    <property type="match status" value="1"/>
</dbReference>
<keyword evidence="10" id="KW-0175">Coiled coil</keyword>
<dbReference type="GO" id="GO:0007533">
    <property type="term" value="P:mating type switching"/>
    <property type="evidence" value="ECO:0007669"/>
    <property type="project" value="EnsemblFungi"/>
</dbReference>
<evidence type="ECO:0000256" key="1">
    <source>
        <dbReference type="ARBA" id="ARBA00007025"/>
    </source>
</evidence>
<dbReference type="Pfam" id="PF00176">
    <property type="entry name" value="SNF2-rel_dom"/>
    <property type="match status" value="1"/>
</dbReference>
<feature type="region of interest" description="Disordered" evidence="11">
    <location>
        <begin position="113"/>
        <end position="156"/>
    </location>
</feature>
<dbReference type="PANTHER" id="PTHR45626">
    <property type="entry name" value="TRANSCRIPTION TERMINATION FACTOR 2-RELATED"/>
    <property type="match status" value="1"/>
</dbReference>
<keyword evidence="2" id="KW-0479">Metal-binding</keyword>
<evidence type="ECO:0000313" key="15">
    <source>
        <dbReference type="EMBL" id="EDO15871.1"/>
    </source>
</evidence>
<dbReference type="SMART" id="SM00490">
    <property type="entry name" value="HELICc"/>
    <property type="match status" value="1"/>
</dbReference>
<dbReference type="Gene3D" id="3.40.50.300">
    <property type="entry name" value="P-loop containing nucleotide triphosphate hydrolases"/>
    <property type="match status" value="1"/>
</dbReference>
<dbReference type="GO" id="GO:0006325">
    <property type="term" value="P:chromatin organization"/>
    <property type="evidence" value="ECO:0007669"/>
    <property type="project" value="EnsemblFungi"/>
</dbReference>
<dbReference type="GO" id="GO:0004386">
    <property type="term" value="F:helicase activity"/>
    <property type="evidence" value="ECO:0007669"/>
    <property type="project" value="UniProtKB-KW"/>
</dbReference>
<keyword evidence="16" id="KW-1185">Reference proteome</keyword>
<dbReference type="STRING" id="436907.A7TPE3"/>
<dbReference type="Gene3D" id="3.30.40.10">
    <property type="entry name" value="Zinc/RING finger domain, C3HC4 (zinc finger)"/>
    <property type="match status" value="1"/>
</dbReference>
<dbReference type="EMBL" id="DS480441">
    <property type="protein sequence ID" value="EDO15871.1"/>
    <property type="molecule type" value="Genomic_DNA"/>
</dbReference>
<dbReference type="InterPro" id="IPR038718">
    <property type="entry name" value="SNF2-like_sf"/>
</dbReference>
<dbReference type="GO" id="GO:0008094">
    <property type="term" value="F:ATP-dependent activity, acting on DNA"/>
    <property type="evidence" value="ECO:0007669"/>
    <property type="project" value="TreeGrafter"/>
</dbReference>
<dbReference type="GO" id="GO:0005730">
    <property type="term" value="C:nucleolus"/>
    <property type="evidence" value="ECO:0007669"/>
    <property type="project" value="EnsemblFungi"/>
</dbReference>
<dbReference type="InterPro" id="IPR001841">
    <property type="entry name" value="Znf_RING"/>
</dbReference>
<dbReference type="InterPro" id="IPR001650">
    <property type="entry name" value="Helicase_C-like"/>
</dbReference>
<dbReference type="OMA" id="FWCMEQL"/>
<feature type="coiled-coil region" evidence="10">
    <location>
        <begin position="493"/>
        <end position="548"/>
    </location>
</feature>
<dbReference type="HOGENOM" id="CLU_000315_34_1_1"/>
<dbReference type="CDD" id="cd18793">
    <property type="entry name" value="SF2_C_SNF"/>
    <property type="match status" value="1"/>
</dbReference>